<organism evidence="3 4">
    <name type="scientific">Pristionchus mayeri</name>
    <dbReference type="NCBI Taxonomy" id="1317129"/>
    <lineage>
        <taxon>Eukaryota</taxon>
        <taxon>Metazoa</taxon>
        <taxon>Ecdysozoa</taxon>
        <taxon>Nematoda</taxon>
        <taxon>Chromadorea</taxon>
        <taxon>Rhabditida</taxon>
        <taxon>Rhabditina</taxon>
        <taxon>Diplogasteromorpha</taxon>
        <taxon>Diplogasteroidea</taxon>
        <taxon>Neodiplogasteridae</taxon>
        <taxon>Pristionchus</taxon>
    </lineage>
</organism>
<proteinExistence type="predicted"/>
<evidence type="ECO:0000313" key="3">
    <source>
        <dbReference type="EMBL" id="GMR30649.1"/>
    </source>
</evidence>
<comment type="caution">
    <text evidence="3">The sequence shown here is derived from an EMBL/GenBank/DDBJ whole genome shotgun (WGS) entry which is preliminary data.</text>
</comment>
<sequence length="238" mass="27380">MSVTTESSGKHPLLPSDIQKEKSDQHWNEIPKRLVGLLVAFFTLMVAASVLLLIIFILGGSSEEEERVLSRARRNEKTGRPLLNKHFRKHYEHFFTWTYPVAQNDFAPGGPCELPLEKKNPCESEADPCLQCREDHAPLFFFTQINFKDYKKYNLTTVATTLTGRRGRIADGILGYLQLRKCDRIFAPFTKDRYAELCNIPEQMEECYLECAPQTKKLTELFEDREPSPQTTGNFKKA</sequence>
<keyword evidence="2" id="KW-1133">Transmembrane helix</keyword>
<keyword evidence="2" id="KW-0472">Membrane</keyword>
<gene>
    <name evidence="3" type="ORF">PMAYCL1PPCAC_00844</name>
</gene>
<feature type="transmembrane region" description="Helical" evidence="2">
    <location>
        <begin position="34"/>
        <end position="58"/>
    </location>
</feature>
<dbReference type="EMBL" id="BTRK01000001">
    <property type="protein sequence ID" value="GMR30649.1"/>
    <property type="molecule type" value="Genomic_DNA"/>
</dbReference>
<keyword evidence="4" id="KW-1185">Reference proteome</keyword>
<dbReference type="Proteomes" id="UP001328107">
    <property type="component" value="Unassembled WGS sequence"/>
</dbReference>
<accession>A0AAN5C6E4</accession>
<name>A0AAN5C6E4_9BILA</name>
<feature type="region of interest" description="Disordered" evidence="1">
    <location>
        <begin position="1"/>
        <end position="20"/>
    </location>
</feature>
<evidence type="ECO:0000256" key="1">
    <source>
        <dbReference type="SAM" id="MobiDB-lite"/>
    </source>
</evidence>
<dbReference type="AlphaFoldDB" id="A0AAN5C6E4"/>
<protein>
    <submittedName>
        <fullName evidence="3">Uncharacterized protein</fullName>
    </submittedName>
</protein>
<reference evidence="4" key="1">
    <citation type="submission" date="2022-10" db="EMBL/GenBank/DDBJ databases">
        <title>Genome assembly of Pristionchus species.</title>
        <authorList>
            <person name="Yoshida K."/>
            <person name="Sommer R.J."/>
        </authorList>
    </citation>
    <scope>NUCLEOTIDE SEQUENCE [LARGE SCALE GENOMIC DNA]</scope>
    <source>
        <strain evidence="4">RS5460</strain>
    </source>
</reference>
<keyword evidence="2" id="KW-0812">Transmembrane</keyword>
<evidence type="ECO:0000256" key="2">
    <source>
        <dbReference type="SAM" id="Phobius"/>
    </source>
</evidence>
<evidence type="ECO:0000313" key="4">
    <source>
        <dbReference type="Proteomes" id="UP001328107"/>
    </source>
</evidence>